<sequence length="41" mass="4498">MSVSTGTVLIARTPRELRKIHGGHGARESRPRPEVSERSVS</sequence>
<evidence type="ECO:0000313" key="3">
    <source>
        <dbReference type="Proteomes" id="UP000588098"/>
    </source>
</evidence>
<dbReference type="Proteomes" id="UP000588098">
    <property type="component" value="Unassembled WGS sequence"/>
</dbReference>
<comment type="caution">
    <text evidence="2">The sequence shown here is derived from an EMBL/GenBank/DDBJ whole genome shotgun (WGS) entry which is preliminary data.</text>
</comment>
<evidence type="ECO:0000313" key="2">
    <source>
        <dbReference type="EMBL" id="MBB5934276.1"/>
    </source>
</evidence>
<evidence type="ECO:0000256" key="1">
    <source>
        <dbReference type="SAM" id="MobiDB-lite"/>
    </source>
</evidence>
<protein>
    <submittedName>
        <fullName evidence="2">Uncharacterized protein</fullName>
    </submittedName>
</protein>
<name>A0A7W9UXG4_9ACTN</name>
<gene>
    <name evidence="2" type="ORF">FHS42_001302</name>
</gene>
<dbReference type="EMBL" id="JACHJL010000002">
    <property type="protein sequence ID" value="MBB5934276.1"/>
    <property type="molecule type" value="Genomic_DNA"/>
</dbReference>
<accession>A0A7W9UXG4</accession>
<organism evidence="2 3">
    <name type="scientific">Streptomyces zagrosensis</name>
    <dbReference type="NCBI Taxonomy" id="1042984"/>
    <lineage>
        <taxon>Bacteria</taxon>
        <taxon>Bacillati</taxon>
        <taxon>Actinomycetota</taxon>
        <taxon>Actinomycetes</taxon>
        <taxon>Kitasatosporales</taxon>
        <taxon>Streptomycetaceae</taxon>
        <taxon>Streptomyces</taxon>
    </lineage>
</organism>
<proteinExistence type="predicted"/>
<dbReference type="AlphaFoldDB" id="A0A7W9UXG4"/>
<reference evidence="2 3" key="1">
    <citation type="submission" date="2020-08" db="EMBL/GenBank/DDBJ databases">
        <title>Genomic Encyclopedia of Type Strains, Phase III (KMG-III): the genomes of soil and plant-associated and newly described type strains.</title>
        <authorList>
            <person name="Whitman W."/>
        </authorList>
    </citation>
    <scope>NUCLEOTIDE SEQUENCE [LARGE SCALE GENOMIC DNA]</scope>
    <source>
        <strain evidence="2 3">CECT 8305</strain>
    </source>
</reference>
<keyword evidence="3" id="KW-1185">Reference proteome</keyword>
<feature type="region of interest" description="Disordered" evidence="1">
    <location>
        <begin position="18"/>
        <end position="41"/>
    </location>
</feature>